<evidence type="ECO:0000313" key="4">
    <source>
        <dbReference type="Proteomes" id="UP000464314"/>
    </source>
</evidence>
<dbReference type="CDD" id="cd00077">
    <property type="entry name" value="HDc"/>
    <property type="match status" value="1"/>
</dbReference>
<proteinExistence type="predicted"/>
<keyword evidence="4" id="KW-1185">Reference proteome</keyword>
<dbReference type="InterPro" id="IPR006675">
    <property type="entry name" value="HDIG_dom"/>
</dbReference>
<evidence type="ECO:0000259" key="1">
    <source>
        <dbReference type="PROSITE" id="PS51831"/>
    </source>
</evidence>
<dbReference type="NCBIfam" id="TIGR00277">
    <property type="entry name" value="HDIG"/>
    <property type="match status" value="1"/>
</dbReference>
<dbReference type="SMART" id="SM00471">
    <property type="entry name" value="HDc"/>
    <property type="match status" value="1"/>
</dbReference>
<dbReference type="PROSITE" id="PS51832">
    <property type="entry name" value="HD_GYP"/>
    <property type="match status" value="1"/>
</dbReference>
<dbReference type="RefSeq" id="WP_161837212.1">
    <property type="nucleotide sequence ID" value="NZ_CP048000.1"/>
</dbReference>
<dbReference type="AlphaFoldDB" id="A0A6P1TKD9"/>
<evidence type="ECO:0000259" key="2">
    <source>
        <dbReference type="PROSITE" id="PS51832"/>
    </source>
</evidence>
<organism evidence="3 4">
    <name type="scientific">Anaerocolumna sedimenticola</name>
    <dbReference type="NCBI Taxonomy" id="2696063"/>
    <lineage>
        <taxon>Bacteria</taxon>
        <taxon>Bacillati</taxon>
        <taxon>Bacillota</taxon>
        <taxon>Clostridia</taxon>
        <taxon>Lachnospirales</taxon>
        <taxon>Lachnospiraceae</taxon>
        <taxon>Anaerocolumna</taxon>
    </lineage>
</organism>
<evidence type="ECO:0000313" key="3">
    <source>
        <dbReference type="EMBL" id="QHQ60376.1"/>
    </source>
</evidence>
<dbReference type="SUPFAM" id="SSF109604">
    <property type="entry name" value="HD-domain/PDEase-like"/>
    <property type="match status" value="1"/>
</dbReference>
<protein>
    <submittedName>
        <fullName evidence="3">HD domain-containing protein</fullName>
    </submittedName>
</protein>
<gene>
    <name evidence="3" type="ORF">Ana3638_05975</name>
</gene>
<feature type="domain" description="HD" evidence="1">
    <location>
        <begin position="143"/>
        <end position="265"/>
    </location>
</feature>
<reference evidence="3 4" key="1">
    <citation type="submission" date="2020-01" db="EMBL/GenBank/DDBJ databases">
        <title>Genome analysis of Anaerocolumna sp. CBA3638.</title>
        <authorList>
            <person name="Kim J."/>
            <person name="Roh S.W."/>
        </authorList>
    </citation>
    <scope>NUCLEOTIDE SEQUENCE [LARGE SCALE GENOMIC DNA]</scope>
    <source>
        <strain evidence="3 4">CBA3638</strain>
    </source>
</reference>
<dbReference type="InterPro" id="IPR006674">
    <property type="entry name" value="HD_domain"/>
</dbReference>
<dbReference type="InterPro" id="IPR037522">
    <property type="entry name" value="HD_GYP_dom"/>
</dbReference>
<dbReference type="Proteomes" id="UP000464314">
    <property type="component" value="Chromosome"/>
</dbReference>
<dbReference type="Pfam" id="PF13487">
    <property type="entry name" value="HD_5"/>
    <property type="match status" value="1"/>
</dbReference>
<feature type="domain" description="HD-GYP" evidence="2">
    <location>
        <begin position="121"/>
        <end position="316"/>
    </location>
</feature>
<dbReference type="PANTHER" id="PTHR43155">
    <property type="entry name" value="CYCLIC DI-GMP PHOSPHODIESTERASE PA4108-RELATED"/>
    <property type="match status" value="1"/>
</dbReference>
<dbReference type="PANTHER" id="PTHR43155:SF2">
    <property type="entry name" value="CYCLIC DI-GMP PHOSPHODIESTERASE PA4108"/>
    <property type="match status" value="1"/>
</dbReference>
<dbReference type="InterPro" id="IPR003607">
    <property type="entry name" value="HD/PDEase_dom"/>
</dbReference>
<name>A0A6P1TKD9_9FIRM</name>
<dbReference type="KEGG" id="anr:Ana3638_05975"/>
<dbReference type="Gene3D" id="1.10.3210.10">
    <property type="entry name" value="Hypothetical protein af1432"/>
    <property type="match status" value="1"/>
</dbReference>
<sequence>MNKKRITIRQATPGMVAGEDVYNYNNQLVISEGTVLTDKIITRLKFYSITDFSIILEDVKKPVVKDVSQSQITRESAEFKQFSNSFMESLQDFKGELSKIDANDTALDVTGLINHATQILSNSRNGIHVFDMLHCMREFDDITYVHSINVALIANVFGHWLKLPEKDIDILTLSGLLHDIGKLKLPTEIINKQDSLTASEYSTVKTHTIEGYQILKNKDVDLRVKYTALMHHERCDGSGYPNGFHGSKIDSFAKIIAIADVYDAMTSARVYRPALCPFEAISVFEAEGLQKFDPQYIMTFLQEIVQSYVGKRVRLSNQAVGEIRLINNHNLTKPIVQIGDNFIDLSKEHELVIEAII</sequence>
<accession>A0A6P1TKD9</accession>
<dbReference type="PROSITE" id="PS51831">
    <property type="entry name" value="HD"/>
    <property type="match status" value="1"/>
</dbReference>
<dbReference type="EMBL" id="CP048000">
    <property type="protein sequence ID" value="QHQ60376.1"/>
    <property type="molecule type" value="Genomic_DNA"/>
</dbReference>